<dbReference type="RefSeq" id="WP_133120146.1">
    <property type="nucleotide sequence ID" value="NZ_PISP01000001.1"/>
</dbReference>
<evidence type="ECO:0000313" key="3">
    <source>
        <dbReference type="Proteomes" id="UP000233398"/>
    </source>
</evidence>
<evidence type="ECO:0000313" key="2">
    <source>
        <dbReference type="EMBL" id="PKD44240.1"/>
    </source>
</evidence>
<feature type="region of interest" description="Disordered" evidence="1">
    <location>
        <begin position="1"/>
        <end position="21"/>
    </location>
</feature>
<gene>
    <name evidence="2" type="ORF">CWD77_01885</name>
</gene>
<proteinExistence type="predicted"/>
<evidence type="ECO:0000256" key="1">
    <source>
        <dbReference type="SAM" id="MobiDB-lite"/>
    </source>
</evidence>
<dbReference type="Proteomes" id="UP000233398">
    <property type="component" value="Unassembled WGS sequence"/>
</dbReference>
<dbReference type="AlphaFoldDB" id="A0A2N0VJ70"/>
<dbReference type="OrthoDB" id="9798830at2"/>
<reference evidence="2 3" key="1">
    <citation type="submission" date="2017-11" db="EMBL/GenBank/DDBJ databases">
        <title>Rhodohalobacter 15182 sp. nov., isolated from a salt lake.</title>
        <authorList>
            <person name="Han S."/>
        </authorList>
    </citation>
    <scope>NUCLEOTIDE SEQUENCE [LARGE SCALE GENOMIC DNA]</scope>
    <source>
        <strain evidence="2 3">15182</strain>
    </source>
</reference>
<dbReference type="EMBL" id="PISP01000001">
    <property type="protein sequence ID" value="PKD44240.1"/>
    <property type="molecule type" value="Genomic_DNA"/>
</dbReference>
<organism evidence="2 3">
    <name type="scientific">Rhodohalobacter barkolensis</name>
    <dbReference type="NCBI Taxonomy" id="2053187"/>
    <lineage>
        <taxon>Bacteria</taxon>
        <taxon>Pseudomonadati</taxon>
        <taxon>Balneolota</taxon>
        <taxon>Balneolia</taxon>
        <taxon>Balneolales</taxon>
        <taxon>Balneolaceae</taxon>
        <taxon>Rhodohalobacter</taxon>
    </lineage>
</organism>
<sequence length="84" mass="10069">MMEDFAVPGRPDEYWPEEFEPESRNDRERIKCNCFSEWDAFCDLVYRPDTDLMKPFEAINKHNLYREAGIRSYCVDTCSLIHLL</sequence>
<accession>A0A2N0VJ70</accession>
<comment type="caution">
    <text evidence="2">The sequence shown here is derived from an EMBL/GenBank/DDBJ whole genome shotgun (WGS) entry which is preliminary data.</text>
</comment>
<protein>
    <submittedName>
        <fullName evidence="2">Uncharacterized protein</fullName>
    </submittedName>
</protein>
<keyword evidence="3" id="KW-1185">Reference proteome</keyword>
<name>A0A2N0VJ70_9BACT</name>